<organism evidence="2 4">
    <name type="scientific">Didymodactylos carnosus</name>
    <dbReference type="NCBI Taxonomy" id="1234261"/>
    <lineage>
        <taxon>Eukaryota</taxon>
        <taxon>Metazoa</taxon>
        <taxon>Spiralia</taxon>
        <taxon>Gnathifera</taxon>
        <taxon>Rotifera</taxon>
        <taxon>Eurotatoria</taxon>
        <taxon>Bdelloidea</taxon>
        <taxon>Philodinida</taxon>
        <taxon>Philodinidae</taxon>
        <taxon>Didymodactylos</taxon>
    </lineage>
</organism>
<sequence length="108" mass="12663">MYISSPVCFVFKIKKNLEGIIPYLSFDGLKRITNKLFKWSKGCDCCKCMRKPFYVILFCLGAPIIAGRILFSTMLKFKQTCTLKTDFRQWSGNEWLIFLIMVNSWLII</sequence>
<evidence type="ECO:0000313" key="4">
    <source>
        <dbReference type="Proteomes" id="UP000663829"/>
    </source>
</evidence>
<dbReference type="EMBL" id="CAJOBC010024641">
    <property type="protein sequence ID" value="CAF4063835.1"/>
    <property type="molecule type" value="Genomic_DNA"/>
</dbReference>
<gene>
    <name evidence="2" type="ORF">GPM918_LOCUS27217</name>
    <name evidence="3" type="ORF">SRO942_LOCUS27503</name>
</gene>
<accession>A0A815BZG5</accession>
<dbReference type="Proteomes" id="UP000681722">
    <property type="component" value="Unassembled WGS sequence"/>
</dbReference>
<dbReference type="AlphaFoldDB" id="A0A815BZG5"/>
<dbReference type="EMBL" id="CAJNOQ010011321">
    <property type="protein sequence ID" value="CAF1273822.1"/>
    <property type="molecule type" value="Genomic_DNA"/>
</dbReference>
<evidence type="ECO:0000313" key="2">
    <source>
        <dbReference type="EMBL" id="CAF1273822.1"/>
    </source>
</evidence>
<evidence type="ECO:0000256" key="1">
    <source>
        <dbReference type="SAM" id="Phobius"/>
    </source>
</evidence>
<proteinExistence type="predicted"/>
<comment type="caution">
    <text evidence="2">The sequence shown here is derived from an EMBL/GenBank/DDBJ whole genome shotgun (WGS) entry which is preliminary data.</text>
</comment>
<keyword evidence="1" id="KW-0472">Membrane</keyword>
<reference evidence="2" key="1">
    <citation type="submission" date="2021-02" db="EMBL/GenBank/DDBJ databases">
        <authorList>
            <person name="Nowell W R."/>
        </authorList>
    </citation>
    <scope>NUCLEOTIDE SEQUENCE</scope>
</reference>
<evidence type="ECO:0000313" key="3">
    <source>
        <dbReference type="EMBL" id="CAF4063835.1"/>
    </source>
</evidence>
<dbReference type="Proteomes" id="UP000663829">
    <property type="component" value="Unassembled WGS sequence"/>
</dbReference>
<keyword evidence="1" id="KW-1133">Transmembrane helix</keyword>
<feature type="transmembrane region" description="Helical" evidence="1">
    <location>
        <begin position="92"/>
        <end position="107"/>
    </location>
</feature>
<feature type="transmembrane region" description="Helical" evidence="1">
    <location>
        <begin position="53"/>
        <end position="71"/>
    </location>
</feature>
<name>A0A815BZG5_9BILA</name>
<protein>
    <submittedName>
        <fullName evidence="2">Uncharacterized protein</fullName>
    </submittedName>
</protein>
<keyword evidence="4" id="KW-1185">Reference proteome</keyword>
<keyword evidence="1" id="KW-0812">Transmembrane</keyword>